<comment type="similarity">
    <text evidence="2">Belongs to the GSP F family.</text>
</comment>
<dbReference type="InterPro" id="IPR018076">
    <property type="entry name" value="T2SS_GspF_dom"/>
</dbReference>
<dbReference type="FunFam" id="1.20.81.30:FF:000001">
    <property type="entry name" value="Type II secretion system protein F"/>
    <property type="match status" value="2"/>
</dbReference>
<dbReference type="Pfam" id="PF00482">
    <property type="entry name" value="T2SSF"/>
    <property type="match status" value="2"/>
</dbReference>
<dbReference type="EMBL" id="MHLI01000004">
    <property type="protein sequence ID" value="OGZ06256.1"/>
    <property type="molecule type" value="Genomic_DNA"/>
</dbReference>
<evidence type="ECO:0000256" key="4">
    <source>
        <dbReference type="ARBA" id="ARBA00022519"/>
    </source>
</evidence>
<sequence>MPKYTYKAQLLATGSEMEGTAEAADKFELAKNIKMEGKLLLSATELSDSPWNMDKINALLTKVDLREKILFARNMATMIQAGLPLSRALQIFVKQTKNPKFRTVLSSIIEDINKGTSFSDAMGKFEDIFPAVFISMVRAGEESGGLVEALNVVGGQMEKTYTIKKKVKGAMMYPGIVLIVMLAVGVLMMIYVVPGLAAGFKEAGAELPPLTKAIVAISDFLQNDLLLALLGVAGVTAAFWWYKRTTLGSRSIDWLVIRLPVFGKLIKEFNSALATRTLSSLISAGVDIVHAIEITQDVLGNIFYKETLEQAKINVQKGVPLSQVFIENNEIYPVMVGDMMEVGEETGQLSGMLLKIATFYEEEVSQATEDMSKLIEPLLMAIIAVFVGIFAVAMITPMYSMMQNI</sequence>
<dbReference type="PRINTS" id="PR00812">
    <property type="entry name" value="BCTERIALGSPF"/>
</dbReference>
<dbReference type="Gene3D" id="1.20.81.30">
    <property type="entry name" value="Type II secretion system (T2SS), domain F"/>
    <property type="match status" value="2"/>
</dbReference>
<evidence type="ECO:0000313" key="10">
    <source>
        <dbReference type="EMBL" id="OGZ06256.1"/>
    </source>
</evidence>
<protein>
    <recommendedName>
        <fullName evidence="9">Type II secretion system protein GspF domain-containing protein</fullName>
    </recommendedName>
</protein>
<dbReference type="PANTHER" id="PTHR30012:SF0">
    <property type="entry name" value="TYPE II SECRETION SYSTEM PROTEIN F-RELATED"/>
    <property type="match status" value="1"/>
</dbReference>
<accession>A0A1G2CY09</accession>
<dbReference type="PANTHER" id="PTHR30012">
    <property type="entry name" value="GENERAL SECRETION PATHWAY PROTEIN"/>
    <property type="match status" value="1"/>
</dbReference>
<evidence type="ECO:0000256" key="7">
    <source>
        <dbReference type="ARBA" id="ARBA00023136"/>
    </source>
</evidence>
<dbReference type="InterPro" id="IPR003004">
    <property type="entry name" value="GspF/PilC"/>
</dbReference>
<proteinExistence type="inferred from homology"/>
<feature type="domain" description="Type II secretion system protein GspF" evidence="9">
    <location>
        <begin position="275"/>
        <end position="397"/>
    </location>
</feature>
<comment type="subcellular location">
    <subcellularLocation>
        <location evidence="1">Cell inner membrane</location>
        <topology evidence="1">Multi-pass membrane protein</topology>
    </subcellularLocation>
</comment>
<evidence type="ECO:0000259" key="9">
    <source>
        <dbReference type="Pfam" id="PF00482"/>
    </source>
</evidence>
<keyword evidence="4" id="KW-0997">Cell inner membrane</keyword>
<evidence type="ECO:0000313" key="11">
    <source>
        <dbReference type="Proteomes" id="UP000177122"/>
    </source>
</evidence>
<dbReference type="InterPro" id="IPR042094">
    <property type="entry name" value="T2SS_GspF_sf"/>
</dbReference>
<evidence type="ECO:0000256" key="8">
    <source>
        <dbReference type="SAM" id="Phobius"/>
    </source>
</evidence>
<organism evidence="10 11">
    <name type="scientific">Candidatus Lloydbacteria bacterium RIFCSPHIGHO2_01_FULL_49_22</name>
    <dbReference type="NCBI Taxonomy" id="1798658"/>
    <lineage>
        <taxon>Bacteria</taxon>
        <taxon>Candidatus Lloydiibacteriota</taxon>
    </lineage>
</organism>
<evidence type="ECO:0000256" key="5">
    <source>
        <dbReference type="ARBA" id="ARBA00022692"/>
    </source>
</evidence>
<reference evidence="10 11" key="1">
    <citation type="journal article" date="2016" name="Nat. Commun.">
        <title>Thousands of microbial genomes shed light on interconnected biogeochemical processes in an aquifer system.</title>
        <authorList>
            <person name="Anantharaman K."/>
            <person name="Brown C.T."/>
            <person name="Hug L.A."/>
            <person name="Sharon I."/>
            <person name="Castelle C.J."/>
            <person name="Probst A.J."/>
            <person name="Thomas B.C."/>
            <person name="Singh A."/>
            <person name="Wilkins M.J."/>
            <person name="Karaoz U."/>
            <person name="Brodie E.L."/>
            <person name="Williams K.H."/>
            <person name="Hubbard S.S."/>
            <person name="Banfield J.F."/>
        </authorList>
    </citation>
    <scope>NUCLEOTIDE SEQUENCE [LARGE SCALE GENOMIC DNA]</scope>
</reference>
<comment type="caution">
    <text evidence="10">The sequence shown here is derived from an EMBL/GenBank/DDBJ whole genome shotgun (WGS) entry which is preliminary data.</text>
</comment>
<dbReference type="Proteomes" id="UP000177122">
    <property type="component" value="Unassembled WGS sequence"/>
</dbReference>
<evidence type="ECO:0000256" key="1">
    <source>
        <dbReference type="ARBA" id="ARBA00004429"/>
    </source>
</evidence>
<feature type="transmembrane region" description="Helical" evidence="8">
    <location>
        <begin position="225"/>
        <end position="242"/>
    </location>
</feature>
<keyword evidence="6 8" id="KW-1133">Transmembrane helix</keyword>
<feature type="domain" description="Type II secretion system protein GspF" evidence="9">
    <location>
        <begin position="71"/>
        <end position="194"/>
    </location>
</feature>
<gene>
    <name evidence="10" type="ORF">A2845_00420</name>
</gene>
<keyword evidence="3" id="KW-1003">Cell membrane</keyword>
<dbReference type="GO" id="GO:0005886">
    <property type="term" value="C:plasma membrane"/>
    <property type="evidence" value="ECO:0007669"/>
    <property type="project" value="UniProtKB-SubCell"/>
</dbReference>
<feature type="transmembrane region" description="Helical" evidence="8">
    <location>
        <begin position="171"/>
        <end position="193"/>
    </location>
</feature>
<feature type="transmembrane region" description="Helical" evidence="8">
    <location>
        <begin position="378"/>
        <end position="399"/>
    </location>
</feature>
<evidence type="ECO:0000256" key="6">
    <source>
        <dbReference type="ARBA" id="ARBA00022989"/>
    </source>
</evidence>
<keyword evidence="5 8" id="KW-0812">Transmembrane</keyword>
<keyword evidence="7 8" id="KW-0472">Membrane</keyword>
<name>A0A1G2CY09_9BACT</name>
<evidence type="ECO:0000256" key="2">
    <source>
        <dbReference type="ARBA" id="ARBA00005745"/>
    </source>
</evidence>
<evidence type="ECO:0000256" key="3">
    <source>
        <dbReference type="ARBA" id="ARBA00022475"/>
    </source>
</evidence>
<dbReference type="AlphaFoldDB" id="A0A1G2CY09"/>